<keyword evidence="6" id="KW-1185">Reference proteome</keyword>
<dbReference type="InterPro" id="IPR046358">
    <property type="entry name" value="Flagellin_C"/>
</dbReference>
<sequence length="517" mass="53451">MTTIGPYSSTGVGRPSLARTLSETRSQLDDLLTQLATQKKSSTYAGLGAGRTTSLAMRARLEAIESYDSVGKTVSTRIKMMSTALTAISNLGSEYKTVDPNDFQLTSGGVSIQQAQARIDLQEAISYLNTEIDGRYLFSGRSTDVKPVLTADKILADDGDKAGLRTVIDERRLADLGADGRGRIDVSELAGGAFTVSEEASGPFGLKIASLSSTMTGATATGPEGDPAAITLGVSGAPNDGEQIRIGLTLPDGTSTEITLTARVDPSATLRGGDFRVGATPEETAANMRAAFDAALMKTADTALVAASAMQAGEEFFNTPAGAEPARVAGYDGAFVSDAERIAALQNATGLTTTGTAARTVDWYQGEDAGDDPRRTATATVADGVTVGYGARANEDGTRRLVQTLAVFSSMTFSSSDANAQARYSALASRTATTLGSTEATADVKTIAAGLAGANSAIKAASERHTAAKAIAEDAISGVEAVDQEEVSLKILSLQTSLQASYQVTSTLRQLSLVNFL</sequence>
<dbReference type="Proteomes" id="UP001143309">
    <property type="component" value="Unassembled WGS sequence"/>
</dbReference>
<dbReference type="GO" id="GO:0005198">
    <property type="term" value="F:structural molecule activity"/>
    <property type="evidence" value="ECO:0007669"/>
    <property type="project" value="InterPro"/>
</dbReference>
<dbReference type="PANTHER" id="PTHR42792:SF1">
    <property type="entry name" value="FLAGELLAR HOOK-ASSOCIATED PROTEIN 3"/>
    <property type="match status" value="1"/>
</dbReference>
<accession>A0A9W6N5Q8</accession>
<evidence type="ECO:0000256" key="3">
    <source>
        <dbReference type="ARBA" id="ARBA00023143"/>
    </source>
</evidence>
<dbReference type="PANTHER" id="PTHR42792">
    <property type="entry name" value="FLAGELLIN"/>
    <property type="match status" value="1"/>
</dbReference>
<evidence type="ECO:0000313" key="5">
    <source>
        <dbReference type="EMBL" id="GLK79434.1"/>
    </source>
</evidence>
<reference evidence="5" key="1">
    <citation type="journal article" date="2014" name="Int. J. Syst. Evol. Microbiol.">
        <title>Complete genome sequence of Corynebacterium casei LMG S-19264T (=DSM 44701T), isolated from a smear-ripened cheese.</title>
        <authorList>
            <consortium name="US DOE Joint Genome Institute (JGI-PGF)"/>
            <person name="Walter F."/>
            <person name="Albersmeier A."/>
            <person name="Kalinowski J."/>
            <person name="Ruckert C."/>
        </authorList>
    </citation>
    <scope>NUCLEOTIDE SEQUENCE</scope>
    <source>
        <strain evidence="5">VKM B-2748</strain>
    </source>
</reference>
<gene>
    <name evidence="5" type="ORF">GCM10008174_11750</name>
</gene>
<organism evidence="5 6">
    <name type="scientific">Methylopila turkensis</name>
    <dbReference type="NCBI Taxonomy" id="1437816"/>
    <lineage>
        <taxon>Bacteria</taxon>
        <taxon>Pseudomonadati</taxon>
        <taxon>Pseudomonadota</taxon>
        <taxon>Alphaproteobacteria</taxon>
        <taxon>Hyphomicrobiales</taxon>
        <taxon>Methylopilaceae</taxon>
        <taxon>Methylopila</taxon>
    </lineage>
</organism>
<name>A0A9W6N5Q8_9HYPH</name>
<evidence type="ECO:0000256" key="1">
    <source>
        <dbReference type="ARBA" id="ARBA00004365"/>
    </source>
</evidence>
<reference evidence="5" key="2">
    <citation type="submission" date="2023-01" db="EMBL/GenBank/DDBJ databases">
        <authorList>
            <person name="Sun Q."/>
            <person name="Evtushenko L."/>
        </authorList>
    </citation>
    <scope>NUCLEOTIDE SEQUENCE</scope>
    <source>
        <strain evidence="5">VKM B-2748</strain>
    </source>
</reference>
<proteinExistence type="inferred from homology"/>
<comment type="subcellular location">
    <subcellularLocation>
        <location evidence="1">Bacterial flagellum</location>
    </subcellularLocation>
</comment>
<dbReference type="SUPFAM" id="SSF64518">
    <property type="entry name" value="Phase 1 flagellin"/>
    <property type="match status" value="1"/>
</dbReference>
<dbReference type="InterPro" id="IPR001492">
    <property type="entry name" value="Flagellin"/>
</dbReference>
<protein>
    <recommendedName>
        <fullName evidence="4">Flagellin C-terminal domain-containing protein</fullName>
    </recommendedName>
</protein>
<evidence type="ECO:0000313" key="6">
    <source>
        <dbReference type="Proteomes" id="UP001143309"/>
    </source>
</evidence>
<keyword evidence="3" id="KW-0975">Bacterial flagellum</keyword>
<comment type="similarity">
    <text evidence="2">Belongs to the bacterial flagellin family.</text>
</comment>
<evidence type="ECO:0000259" key="4">
    <source>
        <dbReference type="Pfam" id="PF00700"/>
    </source>
</evidence>
<dbReference type="RefSeq" id="WP_271199892.1">
    <property type="nucleotide sequence ID" value="NZ_BSFL01000001.1"/>
</dbReference>
<evidence type="ECO:0000256" key="2">
    <source>
        <dbReference type="ARBA" id="ARBA00005709"/>
    </source>
</evidence>
<feature type="domain" description="Flagellin C-terminal" evidence="4">
    <location>
        <begin position="438"/>
        <end position="517"/>
    </location>
</feature>
<dbReference type="Pfam" id="PF00700">
    <property type="entry name" value="Flagellin_C"/>
    <property type="match status" value="1"/>
</dbReference>
<comment type="caution">
    <text evidence="5">The sequence shown here is derived from an EMBL/GenBank/DDBJ whole genome shotgun (WGS) entry which is preliminary data.</text>
</comment>
<dbReference type="GO" id="GO:0009288">
    <property type="term" value="C:bacterial-type flagellum"/>
    <property type="evidence" value="ECO:0007669"/>
    <property type="project" value="InterPro"/>
</dbReference>
<dbReference type="AlphaFoldDB" id="A0A9W6N5Q8"/>
<dbReference type="EMBL" id="BSFL01000001">
    <property type="protein sequence ID" value="GLK79434.1"/>
    <property type="molecule type" value="Genomic_DNA"/>
</dbReference>